<evidence type="ECO:0000313" key="12">
    <source>
        <dbReference type="EMBL" id="SMF95031.1"/>
    </source>
</evidence>
<dbReference type="RefSeq" id="WP_254899363.1">
    <property type="nucleotide sequence ID" value="NZ_FXAM01000001.1"/>
</dbReference>
<keyword evidence="2 10" id="KW-0963">Cytoplasm</keyword>
<evidence type="ECO:0000256" key="1">
    <source>
        <dbReference type="ARBA" id="ARBA00001231"/>
    </source>
</evidence>
<keyword evidence="5 10" id="KW-0133">Cell shape</keyword>
<keyword evidence="9 10" id="KW-0961">Cell wall biogenesis/degradation</keyword>
<dbReference type="GO" id="GO:0071555">
    <property type="term" value="P:cell wall organization"/>
    <property type="evidence" value="ECO:0007669"/>
    <property type="project" value="UniProtKB-KW"/>
</dbReference>
<evidence type="ECO:0000256" key="5">
    <source>
        <dbReference type="ARBA" id="ARBA00022960"/>
    </source>
</evidence>
<evidence type="ECO:0000256" key="10">
    <source>
        <dbReference type="HAMAP-Rule" id="MF_00364"/>
    </source>
</evidence>
<gene>
    <name evidence="10" type="primary">nagZ</name>
    <name evidence="12" type="ORF">SAMN02949497_2374</name>
</gene>
<dbReference type="Gene3D" id="3.20.20.300">
    <property type="entry name" value="Glycoside hydrolase, family 3, N-terminal domain"/>
    <property type="match status" value="1"/>
</dbReference>
<feature type="domain" description="Glycoside hydrolase family 3 N-terminal" evidence="11">
    <location>
        <begin position="21"/>
        <end position="295"/>
    </location>
</feature>
<feature type="binding site" evidence="10">
    <location>
        <position position="136"/>
    </location>
    <ligand>
        <name>substrate</name>
    </ligand>
</feature>
<reference evidence="12 13" key="1">
    <citation type="submission" date="2016-12" db="EMBL/GenBank/DDBJ databases">
        <authorList>
            <person name="Song W.-J."/>
            <person name="Kurnit D.M."/>
        </authorList>
    </citation>
    <scope>NUCLEOTIDE SEQUENCE [LARGE SCALE GENOMIC DNA]</scope>
    <source>
        <strain evidence="12 13">175</strain>
    </source>
</reference>
<feature type="active site" description="Nucleophile" evidence="10">
    <location>
        <position position="250"/>
    </location>
</feature>
<protein>
    <recommendedName>
        <fullName evidence="10">Beta-hexosaminidase</fullName>
        <ecNumber evidence="10">3.2.1.52</ecNumber>
    </recommendedName>
    <alternativeName>
        <fullName evidence="10">Beta-N-acetylhexosaminidase</fullName>
    </alternativeName>
    <alternativeName>
        <fullName evidence="10">N-acetyl-beta-glucosaminidase</fullName>
    </alternativeName>
</protein>
<feature type="binding site" evidence="10">
    <location>
        <position position="75"/>
    </location>
    <ligand>
        <name>substrate</name>
    </ligand>
</feature>
<comment type="subcellular location">
    <subcellularLocation>
        <location evidence="10">Cytoplasm</location>
    </subcellularLocation>
</comment>
<dbReference type="UniPathway" id="UPA00544"/>
<sequence>MPTKYPPGPVMFDLQGTALAPEDKDKLMSPAAGGIILFTRNYQNPEQLAALVASIRQARPDALIAVDHEGGRVQRFRGGFTRLPPAVRYPTSTDPARLAEAGGWLMAAELRAFDIDFSFAPVLDVECGLSQVIGDRAFAHDPDTVAALALAFLRGMHRAGMAAVGKHFPGHGGVVEDSHLALPIDRRDFAELDKRDLVPFRALIPAGLQGIMPAHVVYEQIDAQPAGFSPFWIREVLRRRLGFAGAVFSDDLSMAGAAFVGHHTDRAHLALAAGCDMVLACNAPEAAEQVLETLSSLPADPARSARLERMRGAFPIARADLLASPGWRAAVDLIAPLSAT</sequence>
<proteinExistence type="inferred from homology"/>
<evidence type="ECO:0000256" key="3">
    <source>
        <dbReference type="ARBA" id="ARBA00022618"/>
    </source>
</evidence>
<dbReference type="STRING" id="1760988.SAMN02949497_2374"/>
<evidence type="ECO:0000256" key="4">
    <source>
        <dbReference type="ARBA" id="ARBA00022801"/>
    </source>
</evidence>
<name>A0A1Y6CXF1_9GAMM</name>
<dbReference type="HAMAP" id="MF_00364">
    <property type="entry name" value="NagZ"/>
    <property type="match status" value="1"/>
</dbReference>
<dbReference type="EC" id="3.2.1.52" evidence="10"/>
<accession>A0A1Y6CXF1</accession>
<keyword evidence="7 10" id="KW-0326">Glycosidase</keyword>
<dbReference type="GO" id="GO:0004563">
    <property type="term" value="F:beta-N-acetylhexosaminidase activity"/>
    <property type="evidence" value="ECO:0007669"/>
    <property type="project" value="UniProtKB-UniRule"/>
</dbReference>
<dbReference type="PANTHER" id="PTHR30480:SF13">
    <property type="entry name" value="BETA-HEXOSAMINIDASE"/>
    <property type="match status" value="1"/>
</dbReference>
<dbReference type="PANTHER" id="PTHR30480">
    <property type="entry name" value="BETA-HEXOSAMINIDASE-RELATED"/>
    <property type="match status" value="1"/>
</dbReference>
<comment type="catalytic activity">
    <reaction evidence="1 10">
        <text>Hydrolysis of terminal non-reducing N-acetyl-D-hexosamine residues in N-acetyl-beta-D-hexosaminides.</text>
        <dbReference type="EC" id="3.2.1.52"/>
    </reaction>
</comment>
<dbReference type="GO" id="GO:0005975">
    <property type="term" value="P:carbohydrate metabolic process"/>
    <property type="evidence" value="ECO:0007669"/>
    <property type="project" value="InterPro"/>
</dbReference>
<keyword evidence="13" id="KW-1185">Reference proteome</keyword>
<dbReference type="Proteomes" id="UP000192923">
    <property type="component" value="Unassembled WGS sequence"/>
</dbReference>
<dbReference type="SUPFAM" id="SSF51445">
    <property type="entry name" value="(Trans)glycosidases"/>
    <property type="match status" value="1"/>
</dbReference>
<keyword evidence="6 10" id="KW-0573">Peptidoglycan synthesis</keyword>
<dbReference type="InterPro" id="IPR036962">
    <property type="entry name" value="Glyco_hydro_3_N_sf"/>
</dbReference>
<evidence type="ECO:0000259" key="11">
    <source>
        <dbReference type="Pfam" id="PF00933"/>
    </source>
</evidence>
<dbReference type="GO" id="GO:0008360">
    <property type="term" value="P:regulation of cell shape"/>
    <property type="evidence" value="ECO:0007669"/>
    <property type="project" value="UniProtKB-KW"/>
</dbReference>
<dbReference type="InterPro" id="IPR001764">
    <property type="entry name" value="Glyco_hydro_3_N"/>
</dbReference>
<evidence type="ECO:0000256" key="7">
    <source>
        <dbReference type="ARBA" id="ARBA00023295"/>
    </source>
</evidence>
<dbReference type="InterPro" id="IPR017853">
    <property type="entry name" value="GH"/>
</dbReference>
<dbReference type="GO" id="GO:0051301">
    <property type="term" value="P:cell division"/>
    <property type="evidence" value="ECO:0007669"/>
    <property type="project" value="UniProtKB-KW"/>
</dbReference>
<feature type="site" description="Important for catalytic activity" evidence="10">
    <location>
        <position position="177"/>
    </location>
</feature>
<keyword evidence="3 10" id="KW-0132">Cell division</keyword>
<evidence type="ECO:0000256" key="2">
    <source>
        <dbReference type="ARBA" id="ARBA00022490"/>
    </source>
</evidence>
<comment type="similarity">
    <text evidence="10">Belongs to the glycosyl hydrolase 3 family. NagZ subfamily.</text>
</comment>
<dbReference type="GO" id="GO:0005737">
    <property type="term" value="C:cytoplasm"/>
    <property type="evidence" value="ECO:0007669"/>
    <property type="project" value="UniProtKB-SubCell"/>
</dbReference>
<feature type="binding site" evidence="10">
    <location>
        <begin position="166"/>
        <end position="167"/>
    </location>
    <ligand>
        <name>substrate</name>
    </ligand>
</feature>
<evidence type="ECO:0000256" key="6">
    <source>
        <dbReference type="ARBA" id="ARBA00022984"/>
    </source>
</evidence>
<organism evidence="12 13">
    <name type="scientific">Methylomagnum ishizawai</name>
    <dbReference type="NCBI Taxonomy" id="1760988"/>
    <lineage>
        <taxon>Bacteria</taxon>
        <taxon>Pseudomonadati</taxon>
        <taxon>Pseudomonadota</taxon>
        <taxon>Gammaproteobacteria</taxon>
        <taxon>Methylococcales</taxon>
        <taxon>Methylococcaceae</taxon>
        <taxon>Methylomagnum</taxon>
    </lineage>
</organism>
<comment type="pathway">
    <text evidence="10">Cell wall biogenesis; peptidoglycan recycling.</text>
</comment>
<comment type="function">
    <text evidence="10">Plays a role in peptidoglycan recycling by cleaving the terminal beta-1,4-linked N-acetylglucosamine (GlcNAc) from peptide-linked peptidoglycan fragments, giving rise to free GlcNAc, anhydro-N-acetylmuramic acid and anhydro-N-acetylmuramic acid-linked peptides.</text>
</comment>
<dbReference type="EMBL" id="FXAM01000001">
    <property type="protein sequence ID" value="SMF95031.1"/>
    <property type="molecule type" value="Genomic_DNA"/>
</dbReference>
<dbReference type="Pfam" id="PF00933">
    <property type="entry name" value="Glyco_hydro_3"/>
    <property type="match status" value="1"/>
</dbReference>
<dbReference type="AlphaFoldDB" id="A0A1Y6CXF1"/>
<evidence type="ECO:0000256" key="9">
    <source>
        <dbReference type="ARBA" id="ARBA00023316"/>
    </source>
</evidence>
<evidence type="ECO:0000256" key="8">
    <source>
        <dbReference type="ARBA" id="ARBA00023306"/>
    </source>
</evidence>
<keyword evidence="4 10" id="KW-0378">Hydrolase</keyword>
<feature type="active site" description="Proton donor/acceptor" evidence="10">
    <location>
        <position position="179"/>
    </location>
</feature>
<evidence type="ECO:0000313" key="13">
    <source>
        <dbReference type="Proteomes" id="UP000192923"/>
    </source>
</evidence>
<dbReference type="GO" id="GO:0009254">
    <property type="term" value="P:peptidoglycan turnover"/>
    <property type="evidence" value="ECO:0007669"/>
    <property type="project" value="UniProtKB-UniRule"/>
</dbReference>
<keyword evidence="8 10" id="KW-0131">Cell cycle</keyword>
<dbReference type="NCBIfam" id="NF003740">
    <property type="entry name" value="PRK05337.1"/>
    <property type="match status" value="1"/>
</dbReference>
<feature type="binding site" evidence="10">
    <location>
        <position position="67"/>
    </location>
    <ligand>
        <name>substrate</name>
    </ligand>
</feature>
<dbReference type="GO" id="GO:0009252">
    <property type="term" value="P:peptidoglycan biosynthetic process"/>
    <property type="evidence" value="ECO:0007669"/>
    <property type="project" value="UniProtKB-KW"/>
</dbReference>
<dbReference type="InterPro" id="IPR050226">
    <property type="entry name" value="NagZ_Beta-hexosaminidase"/>
</dbReference>
<dbReference type="InterPro" id="IPR022956">
    <property type="entry name" value="Beta_hexosaminidase_bac"/>
</dbReference>